<evidence type="ECO:0000313" key="8">
    <source>
        <dbReference type="Proteomes" id="UP001499967"/>
    </source>
</evidence>
<comment type="caution">
    <text evidence="7">The sequence shown here is derived from an EMBL/GenBank/DDBJ whole genome shotgun (WGS) entry which is preliminary data.</text>
</comment>
<keyword evidence="1" id="KW-0479">Metal-binding</keyword>
<evidence type="ECO:0000256" key="4">
    <source>
        <dbReference type="PROSITE-ProRule" id="PRU00510"/>
    </source>
</evidence>
<dbReference type="Pfam" id="PF01258">
    <property type="entry name" value="zf-dskA_traR"/>
    <property type="match status" value="1"/>
</dbReference>
<dbReference type="Gene3D" id="1.20.120.910">
    <property type="entry name" value="DksA, coiled-coil domain"/>
    <property type="match status" value="1"/>
</dbReference>
<keyword evidence="2" id="KW-0863">Zinc-finger</keyword>
<evidence type="ECO:0000256" key="1">
    <source>
        <dbReference type="ARBA" id="ARBA00022723"/>
    </source>
</evidence>
<accession>A0ABP3YWG9</accession>
<protein>
    <recommendedName>
        <fullName evidence="6">Zinc finger DksA/TraR C4-type domain-containing protein</fullName>
    </recommendedName>
</protein>
<dbReference type="EMBL" id="BAAAHP010000296">
    <property type="protein sequence ID" value="GAA0906388.1"/>
    <property type="molecule type" value="Genomic_DNA"/>
</dbReference>
<evidence type="ECO:0000259" key="6">
    <source>
        <dbReference type="Pfam" id="PF01258"/>
    </source>
</evidence>
<dbReference type="SUPFAM" id="SSF57716">
    <property type="entry name" value="Glucocorticoid receptor-like (DNA-binding domain)"/>
    <property type="match status" value="1"/>
</dbReference>
<sequence length="129" mass="13957">MEPPHLPTRSTPVDGSDVLARLAAEREATRERIAALERQLAGLAEEQALTSHDDEHDPEGITIASQRAQLQGLRDGARRDLAALDRAEERLADGGYGRCARCGDDIAEARLEALPAAETCISCASSRRR</sequence>
<name>A0ABP3YWG9_9PSEU</name>
<dbReference type="InterPro" id="IPR000962">
    <property type="entry name" value="Znf_DskA_TraR"/>
</dbReference>
<dbReference type="Proteomes" id="UP001499967">
    <property type="component" value="Unassembled WGS sequence"/>
</dbReference>
<keyword evidence="3" id="KW-0862">Zinc</keyword>
<evidence type="ECO:0000313" key="7">
    <source>
        <dbReference type="EMBL" id="GAA0906388.1"/>
    </source>
</evidence>
<reference evidence="8" key="1">
    <citation type="journal article" date="2019" name="Int. J. Syst. Evol. Microbiol.">
        <title>The Global Catalogue of Microorganisms (GCM) 10K type strain sequencing project: providing services to taxonomists for standard genome sequencing and annotation.</title>
        <authorList>
            <consortium name="The Broad Institute Genomics Platform"/>
            <consortium name="The Broad Institute Genome Sequencing Center for Infectious Disease"/>
            <person name="Wu L."/>
            <person name="Ma J."/>
        </authorList>
    </citation>
    <scope>NUCLEOTIDE SEQUENCE [LARGE SCALE GENOMIC DNA]</scope>
    <source>
        <strain evidence="8">JCM 11117</strain>
    </source>
</reference>
<keyword evidence="8" id="KW-1185">Reference proteome</keyword>
<dbReference type="PROSITE" id="PS51128">
    <property type="entry name" value="ZF_DKSA_2"/>
    <property type="match status" value="1"/>
</dbReference>
<keyword evidence="5" id="KW-0175">Coiled coil</keyword>
<dbReference type="PANTHER" id="PTHR33823">
    <property type="entry name" value="RNA POLYMERASE-BINDING TRANSCRIPTION FACTOR DKSA-RELATED"/>
    <property type="match status" value="1"/>
</dbReference>
<evidence type="ECO:0000256" key="5">
    <source>
        <dbReference type="SAM" id="Coils"/>
    </source>
</evidence>
<feature type="zinc finger region" description="dksA C4-type" evidence="4">
    <location>
        <begin position="99"/>
        <end position="123"/>
    </location>
</feature>
<evidence type="ECO:0000256" key="3">
    <source>
        <dbReference type="ARBA" id="ARBA00022833"/>
    </source>
</evidence>
<evidence type="ECO:0000256" key="2">
    <source>
        <dbReference type="ARBA" id="ARBA00022771"/>
    </source>
</evidence>
<gene>
    <name evidence="7" type="ORF">GCM10009559_74770</name>
</gene>
<feature type="coiled-coil region" evidence="5">
    <location>
        <begin position="19"/>
        <end position="46"/>
    </location>
</feature>
<proteinExistence type="predicted"/>
<feature type="domain" description="Zinc finger DksA/TraR C4-type" evidence="6">
    <location>
        <begin position="94"/>
        <end position="127"/>
    </location>
</feature>
<organism evidence="7 8">
    <name type="scientific">Pseudonocardia zijingensis</name>
    <dbReference type="NCBI Taxonomy" id="153376"/>
    <lineage>
        <taxon>Bacteria</taxon>
        <taxon>Bacillati</taxon>
        <taxon>Actinomycetota</taxon>
        <taxon>Actinomycetes</taxon>
        <taxon>Pseudonocardiales</taxon>
        <taxon>Pseudonocardiaceae</taxon>
        <taxon>Pseudonocardia</taxon>
    </lineage>
</organism>